<dbReference type="InterPro" id="IPR023404">
    <property type="entry name" value="rSAM_horseshoe"/>
</dbReference>
<sequence>MLSFLATEHGTVRKKWTGRLAAALIYPNTYPVAVSNLGFQLVYSLLNEHDGLVCERFVYPLANEPLRSLESNRPLGDFPLVLTSVSFEHDYPRLIAMLAAGGIEPLAEERAADIKAGSPLVIMGGVAVFMNPEPLAPFADLMVIGEAEPVLPGLLELVRKSLAAGAGRLDLLHEAGASLAGCYAPALYSFHYKDQGIVESIRPAPGLPPRVRKVVQENMDVAAHSRQLSPAAELGMFMTELGRGCSRGCRFCAAGFIYRPPRLWSADAILAGLRQRPEGFDRVGLLGMEMADHEVLDRISGYLADRSCSLSFSSLRADRISGRLLSLLAGSHLKSAAIAPDGCSERLRRVINKGLTEKDLLAAAQSLAEAGIVHLKLYVMIGLPTETETDLDELITLIHRLRERILPIGRKRGRVTGMTLSVNSFVPKPWTPFQYASFGGQAAARAAACRDEVEAVMALKGKIRYLRRKLAGVANLRMKVDRPEVVLQQAVFSRGDRRLAPVLLDMAVRGLSFKRSMRAHGLTAWEYAVRPRQEDELFCWDVIDHGLHKEYLWREYLKSARGQLTTACDPGRCRRCGVCNEPESVTA</sequence>
<gene>
    <name evidence="2" type="ORF">MNBD_DELTA04-143</name>
</gene>
<proteinExistence type="predicted"/>
<feature type="domain" description="Radical SAM core" evidence="1">
    <location>
        <begin position="227"/>
        <end position="467"/>
    </location>
</feature>
<accession>A0A3B0VCV4</accession>
<dbReference type="AlphaFoldDB" id="A0A3B0VCV4"/>
<organism evidence="2">
    <name type="scientific">hydrothermal vent metagenome</name>
    <dbReference type="NCBI Taxonomy" id="652676"/>
    <lineage>
        <taxon>unclassified sequences</taxon>
        <taxon>metagenomes</taxon>
        <taxon>ecological metagenomes</taxon>
    </lineage>
</organism>
<dbReference type="InterPro" id="IPR006638">
    <property type="entry name" value="Elp3/MiaA/NifB-like_rSAM"/>
</dbReference>
<dbReference type="CDD" id="cd01335">
    <property type="entry name" value="Radical_SAM"/>
    <property type="match status" value="1"/>
</dbReference>
<dbReference type="Pfam" id="PF04055">
    <property type="entry name" value="Radical_SAM"/>
    <property type="match status" value="1"/>
</dbReference>
<dbReference type="SMART" id="SM00729">
    <property type="entry name" value="Elp3"/>
    <property type="match status" value="1"/>
</dbReference>
<dbReference type="SFLD" id="SFLDS00029">
    <property type="entry name" value="Radical_SAM"/>
    <property type="match status" value="1"/>
</dbReference>
<evidence type="ECO:0000313" key="2">
    <source>
        <dbReference type="EMBL" id="VAW40711.1"/>
    </source>
</evidence>
<dbReference type="PROSITE" id="PS51918">
    <property type="entry name" value="RADICAL_SAM"/>
    <property type="match status" value="1"/>
</dbReference>
<reference evidence="2" key="1">
    <citation type="submission" date="2018-06" db="EMBL/GenBank/DDBJ databases">
        <authorList>
            <person name="Zhirakovskaya E."/>
        </authorList>
    </citation>
    <scope>NUCLEOTIDE SEQUENCE</scope>
</reference>
<dbReference type="PANTHER" id="PTHR42731">
    <property type="entry name" value="SLL1084 PROTEIN"/>
    <property type="match status" value="1"/>
</dbReference>
<dbReference type="GO" id="GO:0051536">
    <property type="term" value="F:iron-sulfur cluster binding"/>
    <property type="evidence" value="ECO:0007669"/>
    <property type="project" value="InterPro"/>
</dbReference>
<evidence type="ECO:0000259" key="1">
    <source>
        <dbReference type="PROSITE" id="PS51918"/>
    </source>
</evidence>
<dbReference type="Pfam" id="PF19864">
    <property type="entry name" value="Radical_SAM_N2"/>
    <property type="match status" value="1"/>
</dbReference>
<dbReference type="SFLD" id="SFLDG01082">
    <property type="entry name" value="B12-binding_domain_containing"/>
    <property type="match status" value="1"/>
</dbReference>
<protein>
    <submittedName>
        <fullName evidence="2">FIG092679: Fe-S oxidoreductase</fullName>
    </submittedName>
</protein>
<dbReference type="InterPro" id="IPR045784">
    <property type="entry name" value="Radical_SAM_N2"/>
</dbReference>
<dbReference type="InterPro" id="IPR007197">
    <property type="entry name" value="rSAM"/>
</dbReference>
<dbReference type="Gene3D" id="3.80.30.20">
    <property type="entry name" value="tm_1862 like domain"/>
    <property type="match status" value="1"/>
</dbReference>
<name>A0A3B0VCV4_9ZZZZ</name>
<dbReference type="GO" id="GO:0003824">
    <property type="term" value="F:catalytic activity"/>
    <property type="evidence" value="ECO:0007669"/>
    <property type="project" value="InterPro"/>
</dbReference>
<dbReference type="InterPro" id="IPR058240">
    <property type="entry name" value="rSAM_sf"/>
</dbReference>
<dbReference type="SUPFAM" id="SSF102114">
    <property type="entry name" value="Radical SAM enzymes"/>
    <property type="match status" value="1"/>
</dbReference>
<dbReference type="PANTHER" id="PTHR42731:SF5">
    <property type="entry name" value="RADICAL SAM DOMAIN PROTEIN"/>
    <property type="match status" value="1"/>
</dbReference>
<dbReference type="EMBL" id="UOEY01000109">
    <property type="protein sequence ID" value="VAW40711.1"/>
    <property type="molecule type" value="Genomic_DNA"/>
</dbReference>